<evidence type="ECO:0000313" key="3">
    <source>
        <dbReference type="Proteomes" id="UP000011991"/>
    </source>
</evidence>
<dbReference type="SMART" id="SM00028">
    <property type="entry name" value="TPR"/>
    <property type="match status" value="2"/>
</dbReference>
<accession>M5RU83</accession>
<protein>
    <submittedName>
        <fullName evidence="2">TPR repeat-containing protein</fullName>
    </submittedName>
</protein>
<organism evidence="2 3">
    <name type="scientific">Rhodopirellula maiorica SM1</name>
    <dbReference type="NCBI Taxonomy" id="1265738"/>
    <lineage>
        <taxon>Bacteria</taxon>
        <taxon>Pseudomonadati</taxon>
        <taxon>Planctomycetota</taxon>
        <taxon>Planctomycetia</taxon>
        <taxon>Pirellulales</taxon>
        <taxon>Pirellulaceae</taxon>
        <taxon>Novipirellula</taxon>
    </lineage>
</organism>
<comment type="caution">
    <text evidence="2">The sequence shown here is derived from an EMBL/GenBank/DDBJ whole genome shotgun (WGS) entry which is preliminary data.</text>
</comment>
<dbReference type="PROSITE" id="PS50005">
    <property type="entry name" value="TPR"/>
    <property type="match status" value="2"/>
</dbReference>
<dbReference type="InterPro" id="IPR019734">
    <property type="entry name" value="TPR_rpt"/>
</dbReference>
<dbReference type="Gene3D" id="1.25.40.10">
    <property type="entry name" value="Tetratricopeptide repeat domain"/>
    <property type="match status" value="1"/>
</dbReference>
<dbReference type="Proteomes" id="UP000011991">
    <property type="component" value="Unassembled WGS sequence"/>
</dbReference>
<keyword evidence="1" id="KW-0802">TPR repeat</keyword>
<feature type="non-terminal residue" evidence="2">
    <location>
        <position position="81"/>
    </location>
</feature>
<feature type="repeat" description="TPR" evidence="1">
    <location>
        <begin position="47"/>
        <end position="80"/>
    </location>
</feature>
<gene>
    <name evidence="2" type="ORF">RMSM_00309</name>
</gene>
<reference evidence="2 3" key="1">
    <citation type="journal article" date="2013" name="Mar. Genomics">
        <title>Expression of sulfatases in Rhodopirellula baltica and the diversity of sulfatases in the genus Rhodopirellula.</title>
        <authorList>
            <person name="Wegner C.E."/>
            <person name="Richter-Heitmann T."/>
            <person name="Klindworth A."/>
            <person name="Klockow C."/>
            <person name="Richter M."/>
            <person name="Achstetter T."/>
            <person name="Glockner F.O."/>
            <person name="Harder J."/>
        </authorList>
    </citation>
    <scope>NUCLEOTIDE SEQUENCE [LARGE SCALE GENOMIC DNA]</scope>
    <source>
        <strain evidence="2 3">SM1</strain>
    </source>
</reference>
<dbReference type="Pfam" id="PF13432">
    <property type="entry name" value="TPR_16"/>
    <property type="match status" value="1"/>
</dbReference>
<dbReference type="SUPFAM" id="SSF48452">
    <property type="entry name" value="TPR-like"/>
    <property type="match status" value="1"/>
</dbReference>
<proteinExistence type="predicted"/>
<feature type="repeat" description="TPR" evidence="1">
    <location>
        <begin position="13"/>
        <end position="46"/>
    </location>
</feature>
<keyword evidence="3" id="KW-1185">Reference proteome</keyword>
<sequence length="81" mass="8988">MLQQRVAKTPNHSDSWRSLGRLQNTLGDPDAALLSIRRAIELDSFNAAAHFDLGQLLVSRGNEGEAQRHFDRVYEIAPASS</sequence>
<dbReference type="InterPro" id="IPR011990">
    <property type="entry name" value="TPR-like_helical_dom_sf"/>
</dbReference>
<name>M5RU83_9BACT</name>
<evidence type="ECO:0000256" key="1">
    <source>
        <dbReference type="PROSITE-ProRule" id="PRU00339"/>
    </source>
</evidence>
<dbReference type="AlphaFoldDB" id="M5RU83"/>
<dbReference type="EMBL" id="ANOG01000043">
    <property type="protein sequence ID" value="EMI22756.1"/>
    <property type="molecule type" value="Genomic_DNA"/>
</dbReference>
<evidence type="ECO:0000313" key="2">
    <source>
        <dbReference type="EMBL" id="EMI22756.1"/>
    </source>
</evidence>